<dbReference type="AlphaFoldDB" id="A0A3Q3IRF5"/>
<evidence type="ECO:0000256" key="1">
    <source>
        <dbReference type="SAM" id="MobiDB-lite"/>
    </source>
</evidence>
<feature type="region of interest" description="Disordered" evidence="1">
    <location>
        <begin position="285"/>
        <end position="314"/>
    </location>
</feature>
<proteinExistence type="predicted"/>
<dbReference type="GO" id="GO:0009301">
    <property type="term" value="P:snRNA transcription"/>
    <property type="evidence" value="ECO:0007669"/>
    <property type="project" value="InterPro"/>
</dbReference>
<protein>
    <recommendedName>
        <fullName evidence="4">snRNA-activating protein complex subunit 2</fullName>
    </recommendedName>
</protein>
<dbReference type="Pfam" id="PF11035">
    <property type="entry name" value="SNAPC2"/>
    <property type="match status" value="1"/>
</dbReference>
<dbReference type="Proteomes" id="UP000261600">
    <property type="component" value="Unplaced"/>
</dbReference>
<dbReference type="PANTHER" id="PTHR15132">
    <property type="entry name" value="SNRNA-ACTIVATING PROTEIN COMPLEX SUBUNIT 2"/>
    <property type="match status" value="1"/>
</dbReference>
<reference evidence="2" key="2">
    <citation type="submission" date="2025-09" db="UniProtKB">
        <authorList>
            <consortium name="Ensembl"/>
        </authorList>
    </citation>
    <scope>IDENTIFICATION</scope>
</reference>
<feature type="region of interest" description="Disordered" evidence="1">
    <location>
        <begin position="1"/>
        <end position="28"/>
    </location>
</feature>
<dbReference type="Ensembl" id="ENSMALT00000003242.1">
    <property type="protein sequence ID" value="ENSMALP00000003156.1"/>
    <property type="gene ID" value="ENSMALG00000002335.1"/>
</dbReference>
<evidence type="ECO:0008006" key="4">
    <source>
        <dbReference type="Google" id="ProtNLM"/>
    </source>
</evidence>
<evidence type="ECO:0000313" key="3">
    <source>
        <dbReference type="Proteomes" id="UP000261600"/>
    </source>
</evidence>
<dbReference type="GO" id="GO:0016251">
    <property type="term" value="F:RNA polymerase II general transcription initiation factor activity"/>
    <property type="evidence" value="ECO:0007669"/>
    <property type="project" value="InterPro"/>
</dbReference>
<evidence type="ECO:0000313" key="2">
    <source>
        <dbReference type="Ensembl" id="ENSMALP00000003156.1"/>
    </source>
</evidence>
<dbReference type="GO" id="GO:0016604">
    <property type="term" value="C:nuclear body"/>
    <property type="evidence" value="ECO:0007669"/>
    <property type="project" value="TreeGrafter"/>
</dbReference>
<sequence length="336" mass="37904">MKPPPRTRNKPERIFIPEQVSQRSGKVPSKWRRAEKIKFLSALKRLQRPAGCLEDIDCAFLAKYLPTRSISEIRSFVEDMKNEVITRASFNLKKKRWKEKNDRKPIEVWTDMASTMAGTYEQSISSAFSQMLLVSSTEPRTLRNCDPPQIYRSPSDKDSSAIPGCSYTHTTPLLSASATECQARFGRTSKYATKDSPRTFGVSSVVDFEKIYRYLSVINKPNERCPLSPMESAVVLDLLMSLPQELSLLDCNKLHKHLIQVYKCLSSPADSKVAREMFKDLQWNGPSAQTEAPIGQDSKGTDSEQNTACQEGDADVMGPCPPLNPFMVPIKLLMRK</sequence>
<organism evidence="2 3">
    <name type="scientific">Monopterus albus</name>
    <name type="common">Swamp eel</name>
    <dbReference type="NCBI Taxonomy" id="43700"/>
    <lineage>
        <taxon>Eukaryota</taxon>
        <taxon>Metazoa</taxon>
        <taxon>Chordata</taxon>
        <taxon>Craniata</taxon>
        <taxon>Vertebrata</taxon>
        <taxon>Euteleostomi</taxon>
        <taxon>Actinopterygii</taxon>
        <taxon>Neopterygii</taxon>
        <taxon>Teleostei</taxon>
        <taxon>Neoteleostei</taxon>
        <taxon>Acanthomorphata</taxon>
        <taxon>Anabantaria</taxon>
        <taxon>Synbranchiformes</taxon>
        <taxon>Synbranchidae</taxon>
        <taxon>Monopterus</taxon>
    </lineage>
</organism>
<dbReference type="InterPro" id="IPR021281">
    <property type="entry name" value="SNAPC2"/>
</dbReference>
<reference evidence="2" key="1">
    <citation type="submission" date="2025-08" db="UniProtKB">
        <authorList>
            <consortium name="Ensembl"/>
        </authorList>
    </citation>
    <scope>IDENTIFICATION</scope>
</reference>
<accession>A0A3Q3IRF5</accession>
<dbReference type="PANTHER" id="PTHR15132:SF1">
    <property type="entry name" value="SNRNA-ACTIVATING PROTEIN COMPLEX SUBUNIT 2"/>
    <property type="match status" value="1"/>
</dbReference>
<name>A0A3Q3IRF5_MONAL</name>
<keyword evidence="3" id="KW-1185">Reference proteome</keyword>